<proteinExistence type="inferred from homology"/>
<evidence type="ECO:0000256" key="2">
    <source>
        <dbReference type="ARBA" id="ARBA00006442"/>
    </source>
</evidence>
<dbReference type="AlphaFoldDB" id="A0A8J2XQF2"/>
<dbReference type="Pfam" id="PF07992">
    <property type="entry name" value="Pyr_redox_2"/>
    <property type="match status" value="1"/>
</dbReference>
<dbReference type="Gene3D" id="3.30.390.30">
    <property type="match status" value="1"/>
</dbReference>
<dbReference type="InterPro" id="IPR041575">
    <property type="entry name" value="Rubredoxin_C"/>
</dbReference>
<dbReference type="Pfam" id="PF18267">
    <property type="entry name" value="Rubredoxin_C"/>
    <property type="match status" value="1"/>
</dbReference>
<evidence type="ECO:0000313" key="8">
    <source>
        <dbReference type="Proteomes" id="UP000619743"/>
    </source>
</evidence>
<accession>A0A8J2XQF2</accession>
<dbReference type="EMBL" id="BMDX01000013">
    <property type="protein sequence ID" value="GGA82582.1"/>
    <property type="molecule type" value="Genomic_DNA"/>
</dbReference>
<keyword evidence="3" id="KW-0285">Flavoprotein</keyword>
<comment type="caution">
    <text evidence="7">The sequence shown here is derived from an EMBL/GenBank/DDBJ whole genome shotgun (WGS) entry which is preliminary data.</text>
</comment>
<evidence type="ECO:0000259" key="5">
    <source>
        <dbReference type="Pfam" id="PF07992"/>
    </source>
</evidence>
<dbReference type="InterPro" id="IPR016156">
    <property type="entry name" value="FAD/NAD-linked_Rdtase_dimer_sf"/>
</dbReference>
<reference evidence="8" key="1">
    <citation type="journal article" date="2019" name="Int. J. Syst. Evol. Microbiol.">
        <title>The Global Catalogue of Microorganisms (GCM) 10K type strain sequencing project: providing services to taxonomists for standard genome sequencing and annotation.</title>
        <authorList>
            <consortium name="The Broad Institute Genomics Platform"/>
            <consortium name="The Broad Institute Genome Sequencing Center for Infectious Disease"/>
            <person name="Wu L."/>
            <person name="Ma J."/>
        </authorList>
    </citation>
    <scope>NUCLEOTIDE SEQUENCE [LARGE SCALE GENOMIC DNA]</scope>
    <source>
        <strain evidence="8">CGMCC 1.10130</strain>
    </source>
</reference>
<dbReference type="Proteomes" id="UP000619743">
    <property type="component" value="Unassembled WGS sequence"/>
</dbReference>
<evidence type="ECO:0000256" key="3">
    <source>
        <dbReference type="ARBA" id="ARBA00022630"/>
    </source>
</evidence>
<sequence length="421" mass="46245">MTKEKLVVIGNGMAGMKAVEELLSASPEHYEITVFGAEPYGNYNRIMLSPVLCGEKTIDEIMINDRQWYQDNGIVLHAGPDKQITEIDRRRRKVISRDGTEARYDKLLIATGSKPFIIPLPGHQLDGVIAFRDIFDVNTMLSYAVTRRHAVVLGGGLLGLEAANGLKQQGMEVTVVHNCATLLNRQLDANAAELLRAEFEARGIHFMMEADTKELVADNSGHVRAVRFGDGTELPCDLFVMAVGVKPNFDLAKSAGLHCERGIVVNDTLQTFDPSIYAVGECVQHRGSTFGMVAPVFEQAKVCANHLSGHGVAEYKTLPTATKLKVTGINLFSVGDFVGDSDCDILEFHDPDLKVYKRVVLRAERVIGAVLYGDTIDGSWYQTLLESEQDVSAIRSVLLFGQRYAEKFVEDVAPSALQEVA</sequence>
<dbReference type="PANTHER" id="PTHR43429:SF3">
    <property type="entry name" value="NITRITE REDUCTASE [NAD(P)H]"/>
    <property type="match status" value="1"/>
</dbReference>
<dbReference type="InterPro" id="IPR036188">
    <property type="entry name" value="FAD/NAD-bd_sf"/>
</dbReference>
<name>A0A8J2XQF2_9GAMM</name>
<dbReference type="GO" id="GO:0016491">
    <property type="term" value="F:oxidoreductase activity"/>
    <property type="evidence" value="ECO:0007669"/>
    <property type="project" value="InterPro"/>
</dbReference>
<keyword evidence="8" id="KW-1185">Reference proteome</keyword>
<evidence type="ECO:0000256" key="1">
    <source>
        <dbReference type="ARBA" id="ARBA00001974"/>
    </source>
</evidence>
<dbReference type="OrthoDB" id="9768666at2"/>
<evidence type="ECO:0008006" key="9">
    <source>
        <dbReference type="Google" id="ProtNLM"/>
    </source>
</evidence>
<feature type="domain" description="NADH-rubredoxin oxidoreductase C-terminal" evidence="6">
    <location>
        <begin position="321"/>
        <end position="388"/>
    </location>
</feature>
<feature type="domain" description="FAD/NAD(P)-binding" evidence="5">
    <location>
        <begin position="5"/>
        <end position="288"/>
    </location>
</feature>
<dbReference type="RefSeq" id="WP_087506139.1">
    <property type="nucleotide sequence ID" value="NZ_BMDX01000013.1"/>
</dbReference>
<dbReference type="PANTHER" id="PTHR43429">
    <property type="entry name" value="PYRIDINE NUCLEOTIDE-DISULFIDE OXIDOREDUCTASE DOMAIN-CONTAINING"/>
    <property type="match status" value="1"/>
</dbReference>
<organism evidence="7 8">
    <name type="scientific">Neiella marina</name>
    <dbReference type="NCBI Taxonomy" id="508461"/>
    <lineage>
        <taxon>Bacteria</taxon>
        <taxon>Pseudomonadati</taxon>
        <taxon>Pseudomonadota</taxon>
        <taxon>Gammaproteobacteria</taxon>
        <taxon>Alteromonadales</taxon>
        <taxon>Echinimonadaceae</taxon>
        <taxon>Neiella</taxon>
    </lineage>
</organism>
<dbReference type="Gene3D" id="3.50.50.60">
    <property type="entry name" value="FAD/NAD(P)-binding domain"/>
    <property type="match status" value="2"/>
</dbReference>
<keyword evidence="4" id="KW-0274">FAD</keyword>
<dbReference type="SUPFAM" id="SSF51905">
    <property type="entry name" value="FAD/NAD(P)-binding domain"/>
    <property type="match status" value="1"/>
</dbReference>
<dbReference type="PRINTS" id="PR00411">
    <property type="entry name" value="PNDRDTASEI"/>
</dbReference>
<dbReference type="InterPro" id="IPR050260">
    <property type="entry name" value="FAD-bd_OxRdtase"/>
</dbReference>
<comment type="cofactor">
    <cofactor evidence="1">
        <name>FAD</name>
        <dbReference type="ChEBI" id="CHEBI:57692"/>
    </cofactor>
</comment>
<gene>
    <name evidence="7" type="ORF">GCM10011369_25710</name>
</gene>
<protein>
    <recommendedName>
        <fullName evidence="9">NAD(P)/FAD-dependent oxidoreductase</fullName>
    </recommendedName>
</protein>
<dbReference type="InterPro" id="IPR023753">
    <property type="entry name" value="FAD/NAD-binding_dom"/>
</dbReference>
<evidence type="ECO:0000313" key="7">
    <source>
        <dbReference type="EMBL" id="GGA82582.1"/>
    </source>
</evidence>
<evidence type="ECO:0000259" key="6">
    <source>
        <dbReference type="Pfam" id="PF18267"/>
    </source>
</evidence>
<evidence type="ECO:0000256" key="4">
    <source>
        <dbReference type="ARBA" id="ARBA00022827"/>
    </source>
</evidence>
<comment type="similarity">
    <text evidence="2">Belongs to the FAD-dependent oxidoreductase family.</text>
</comment>
<dbReference type="PRINTS" id="PR00368">
    <property type="entry name" value="FADPNR"/>
</dbReference>